<dbReference type="PANTHER" id="PTHR12949">
    <property type="entry name" value="RNA POLYMERASE III DNA DIRECTED -RELATED"/>
    <property type="match status" value="1"/>
</dbReference>
<dbReference type="InterPro" id="IPR055207">
    <property type="entry name" value="POLR3C_WHD"/>
</dbReference>
<organism evidence="13 15">
    <name type="scientific">Cyberlindnera jadinii (strain ATCC 18201 / CBS 1600 / BCRC 20928 / JCM 3617 / NBRC 0987 / NRRL Y-1542)</name>
    <name type="common">Torula yeast</name>
    <name type="synonym">Candida utilis</name>
    <dbReference type="NCBI Taxonomy" id="983966"/>
    <lineage>
        <taxon>Eukaryota</taxon>
        <taxon>Fungi</taxon>
        <taxon>Dikarya</taxon>
        <taxon>Ascomycota</taxon>
        <taxon>Saccharomycotina</taxon>
        <taxon>Saccharomycetes</taxon>
        <taxon>Phaffomycetales</taxon>
        <taxon>Phaffomycetaceae</taxon>
        <taxon>Cyberlindnera</taxon>
    </lineage>
</organism>
<feature type="compositionally biased region" description="Acidic residues" evidence="9">
    <location>
        <begin position="364"/>
        <end position="374"/>
    </location>
</feature>
<dbReference type="Pfam" id="PF20912">
    <property type="entry name" value="RPC3_helical"/>
    <property type="match status" value="1"/>
</dbReference>
<dbReference type="GO" id="GO:0003697">
    <property type="term" value="F:single-stranded DNA binding"/>
    <property type="evidence" value="ECO:0007669"/>
    <property type="project" value="UniProtKB-UniRule"/>
</dbReference>
<feature type="domain" description="RNA polymerase III subunit RPC82-related helix-turn-helix" evidence="11">
    <location>
        <begin position="13"/>
        <end position="72"/>
    </location>
</feature>
<dbReference type="STRING" id="983966.A0A0H5C197"/>
<keyword evidence="6 8" id="KW-0539">Nucleus</keyword>
<reference evidence="13" key="1">
    <citation type="submission" date="2014-12" db="EMBL/GenBank/DDBJ databases">
        <authorList>
            <person name="Jaenicke S."/>
        </authorList>
    </citation>
    <scope>NUCLEOTIDE SEQUENCE [LARGE SCALE GENOMIC DNA]</scope>
    <source>
        <strain evidence="13">CBS1600</strain>
    </source>
</reference>
<evidence type="ECO:0000256" key="7">
    <source>
        <dbReference type="ARBA" id="ARBA00025127"/>
    </source>
</evidence>
<comment type="subunit">
    <text evidence="2 8">Component of the RNA polymerase III (Pol III) complex consisting of 17 subunits.</text>
</comment>
<dbReference type="Proteomes" id="UP000094389">
    <property type="component" value="Unassembled WGS sequence"/>
</dbReference>
<comment type="similarity">
    <text evidence="8">Belongs to the RNA polymerase beta chain family.</text>
</comment>
<gene>
    <name evidence="13" type="ORF">BN1211_1245</name>
    <name evidence="14" type="ORF">CYBJADRAFT_165846</name>
</gene>
<dbReference type="Proteomes" id="UP000038830">
    <property type="component" value="Unassembled WGS sequence"/>
</dbReference>
<dbReference type="EMBL" id="CDQK01000001">
    <property type="protein sequence ID" value="CEP21207.1"/>
    <property type="molecule type" value="Genomic_DNA"/>
</dbReference>
<accession>A0A0H5C197</accession>
<comment type="function">
    <text evidence="7 8">DNA-dependent RNA polymerase catalyzes the transcription of DNA into RNA using the four ribonucleoside triphosphates as substrates. Specific core component of RNA polymerase III which synthesizes small RNAs, such as 5S rRNA and tRNAs.</text>
</comment>
<reference evidence="14 16" key="3">
    <citation type="journal article" date="2016" name="Proc. Natl. Acad. Sci. U.S.A.">
        <title>Comparative genomics of biotechnologically important yeasts.</title>
        <authorList>
            <person name="Riley R."/>
            <person name="Haridas S."/>
            <person name="Wolfe K.H."/>
            <person name="Lopes M.R."/>
            <person name="Hittinger C.T."/>
            <person name="Goeker M."/>
            <person name="Salamov A.A."/>
            <person name="Wisecaver J.H."/>
            <person name="Long T.M."/>
            <person name="Calvey C.H."/>
            <person name="Aerts A.L."/>
            <person name="Barry K.W."/>
            <person name="Choi C."/>
            <person name="Clum A."/>
            <person name="Coughlan A.Y."/>
            <person name="Deshpande S."/>
            <person name="Douglass A.P."/>
            <person name="Hanson S.J."/>
            <person name="Klenk H.-P."/>
            <person name="LaButti K.M."/>
            <person name="Lapidus A."/>
            <person name="Lindquist E.A."/>
            <person name="Lipzen A.M."/>
            <person name="Meier-Kolthoff J.P."/>
            <person name="Ohm R.A."/>
            <person name="Otillar R.P."/>
            <person name="Pangilinan J.L."/>
            <person name="Peng Y."/>
            <person name="Rokas A."/>
            <person name="Rosa C.A."/>
            <person name="Scheuner C."/>
            <person name="Sibirny A.A."/>
            <person name="Slot J.C."/>
            <person name="Stielow J.B."/>
            <person name="Sun H."/>
            <person name="Kurtzman C.P."/>
            <person name="Blackwell M."/>
            <person name="Grigoriev I.V."/>
            <person name="Jeffries T.W."/>
        </authorList>
    </citation>
    <scope>NUCLEOTIDE SEQUENCE [LARGE SCALE GENOMIC DNA]</scope>
    <source>
        <strain evidence="16">ATCC 18201 / CBS 1600 / BCRC 20928 / JCM 3617 / NBRC 0987 / NRRL Y-1542</strain>
        <strain evidence="14">NRRL Y-1542</strain>
    </source>
</reference>
<evidence type="ECO:0000256" key="6">
    <source>
        <dbReference type="ARBA" id="ARBA00023242"/>
    </source>
</evidence>
<dbReference type="AlphaFoldDB" id="A0A0H5C197"/>
<keyword evidence="4 8" id="KW-0240">DNA-directed RNA polymerase</keyword>
<dbReference type="InterPro" id="IPR008806">
    <property type="entry name" value="RNA_pol_III_Rpc82_C"/>
</dbReference>
<sequence>MSFSKTQNTELYVYSGIVESYLGKRASTVVSCLIDYGRLSLKDLVKRTKMQGVLVKKTLVSLIQLNCISVWEETNFRSTTTFYSFREDGALLMLYSGEIISHIEEIYNNDPSTTQIVQNFLSLGNLTISDYIASLGALDAETIDKLERCFMQLVRDKFLVPVQKSHFYPVKDLWMKTMKAAYLQVPNGAALSELKRTAEAKEKAKLQFFNILNAEPEALYLKDKATSILKINSNISLTFNLKRYMKSRRSIQLAQLCSHRVGKVTSKVFYKALLHDEKNSPDVVNLLHQIGLTNEEIVLGSHYEPLQNNLFAAKDIVKNIDFSLDNSIVTGVTKRTQPTAKLNNTKRIKLENGDYGTVTGNGDMDGDDDSDDEDDFDDMGEGFVQNGAPLATVDQHLRILTNSSIPFLKKENSSYYIPYPELMIHLKRSLSDSIISSTLGSPCARIMRCVRGNRLVSEKFISSTALLREKDARSLTSTLVKYNMLQIQEVPKTADRAASKSVFLFRVNEKHGNNTLKTNICWNMGKILEKIALLKAENAQLISKINRDDVKGKELEYLLPSELTQLKKMNDTELMLTTKLHRLISLWEVFKFY</sequence>
<evidence type="ECO:0000313" key="15">
    <source>
        <dbReference type="Proteomes" id="UP000038830"/>
    </source>
</evidence>
<dbReference type="GO" id="GO:0006351">
    <property type="term" value="P:DNA-templated transcription"/>
    <property type="evidence" value="ECO:0007669"/>
    <property type="project" value="InterPro"/>
</dbReference>
<evidence type="ECO:0000256" key="9">
    <source>
        <dbReference type="SAM" id="MobiDB-lite"/>
    </source>
</evidence>
<reference evidence="15" key="2">
    <citation type="journal article" date="2015" name="J. Biotechnol.">
        <title>The structure of the Cyberlindnera jadinii genome and its relation to Candida utilis analyzed by the occurrence of single nucleotide polymorphisms.</title>
        <authorList>
            <person name="Rupp O."/>
            <person name="Brinkrolf K."/>
            <person name="Buerth C."/>
            <person name="Kunigo M."/>
            <person name="Schneider J."/>
            <person name="Jaenicke S."/>
            <person name="Goesmann A."/>
            <person name="Puehler A."/>
            <person name="Jaeger K.-E."/>
            <person name="Ernst J.F."/>
        </authorList>
    </citation>
    <scope>NUCLEOTIDE SEQUENCE [LARGE SCALE GENOMIC DNA]</scope>
    <source>
        <strain evidence="15">ATCC 18201 / CBS 1600 / BCRC 20928 / JCM 3617 / NBRC 0987 / NRRL Y-1542</strain>
    </source>
</reference>
<evidence type="ECO:0000259" key="11">
    <source>
        <dbReference type="Pfam" id="PF08221"/>
    </source>
</evidence>
<name>A0A0H5C197_CYBJN</name>
<dbReference type="GO" id="GO:0005666">
    <property type="term" value="C:RNA polymerase III complex"/>
    <property type="evidence" value="ECO:0007669"/>
    <property type="project" value="UniProtKB-UniRule"/>
</dbReference>
<evidence type="ECO:0000313" key="14">
    <source>
        <dbReference type="EMBL" id="ODV76590.1"/>
    </source>
</evidence>
<dbReference type="InterPro" id="IPR013197">
    <property type="entry name" value="RNA_pol_III_RPC82-rel_HTH"/>
</dbReference>
<dbReference type="Gene3D" id="1.10.10.10">
    <property type="entry name" value="Winged helix-like DNA-binding domain superfamily/Winged helix DNA-binding domain"/>
    <property type="match status" value="2"/>
</dbReference>
<evidence type="ECO:0000256" key="3">
    <source>
        <dbReference type="ARBA" id="ARBA00016689"/>
    </source>
</evidence>
<evidence type="ECO:0000259" key="10">
    <source>
        <dbReference type="Pfam" id="PF05645"/>
    </source>
</evidence>
<evidence type="ECO:0000256" key="8">
    <source>
        <dbReference type="RuleBase" id="RU367076"/>
    </source>
</evidence>
<dbReference type="EMBL" id="KV453925">
    <property type="protein sequence ID" value="ODV76590.1"/>
    <property type="molecule type" value="Genomic_DNA"/>
</dbReference>
<evidence type="ECO:0000313" key="13">
    <source>
        <dbReference type="EMBL" id="CEP21207.1"/>
    </source>
</evidence>
<keyword evidence="5 8" id="KW-0804">Transcription</keyword>
<evidence type="ECO:0000256" key="1">
    <source>
        <dbReference type="ARBA" id="ARBA00004123"/>
    </source>
</evidence>
<accession>A0A1E4SAP0</accession>
<dbReference type="OrthoDB" id="272392at2759"/>
<feature type="domain" description="RNA polymerase III Rpc82 C -terminal" evidence="10">
    <location>
        <begin position="150"/>
        <end position="423"/>
    </location>
</feature>
<feature type="domain" description="DNA-directed RNA polymerase III subunit RPC3 winged-helix" evidence="12">
    <location>
        <begin position="432"/>
        <end position="507"/>
    </location>
</feature>
<keyword evidence="16" id="KW-1185">Reference proteome</keyword>
<evidence type="ECO:0000259" key="12">
    <source>
        <dbReference type="Pfam" id="PF22536"/>
    </source>
</evidence>
<dbReference type="Pfam" id="PF08221">
    <property type="entry name" value="HTH_9"/>
    <property type="match status" value="1"/>
</dbReference>
<evidence type="ECO:0000256" key="5">
    <source>
        <dbReference type="ARBA" id="ARBA00023163"/>
    </source>
</evidence>
<dbReference type="OMA" id="KHRFVRH"/>
<evidence type="ECO:0000256" key="4">
    <source>
        <dbReference type="ARBA" id="ARBA00022478"/>
    </source>
</evidence>
<comment type="subcellular location">
    <subcellularLocation>
        <location evidence="1 8">Nucleus</location>
    </subcellularLocation>
</comment>
<dbReference type="Pfam" id="PF05645">
    <property type="entry name" value="RNA_pol_Rpc82"/>
    <property type="match status" value="1"/>
</dbReference>
<dbReference type="InterPro" id="IPR036388">
    <property type="entry name" value="WH-like_DNA-bd_sf"/>
</dbReference>
<dbReference type="InterPro" id="IPR039748">
    <property type="entry name" value="RPC3"/>
</dbReference>
<protein>
    <recommendedName>
        <fullName evidence="3 8">DNA-directed RNA polymerase III subunit RPC3</fullName>
        <shortName evidence="8">RNA polymerase III subunit C3</shortName>
    </recommendedName>
</protein>
<evidence type="ECO:0000313" key="16">
    <source>
        <dbReference type="Proteomes" id="UP000094389"/>
    </source>
</evidence>
<dbReference type="PANTHER" id="PTHR12949:SF0">
    <property type="entry name" value="DNA-DIRECTED RNA POLYMERASE III SUBUNIT RPC3"/>
    <property type="match status" value="1"/>
</dbReference>
<feature type="region of interest" description="Disordered" evidence="9">
    <location>
        <begin position="353"/>
        <end position="374"/>
    </location>
</feature>
<proteinExistence type="inferred from homology"/>
<dbReference type="Pfam" id="PF22536">
    <property type="entry name" value="WHD_POLR3C"/>
    <property type="match status" value="1"/>
</dbReference>
<evidence type="ECO:0000256" key="2">
    <source>
        <dbReference type="ARBA" id="ARBA00011206"/>
    </source>
</evidence>